<sequence>MKILHVAETIKGGVATVLRQLAIEQSHDEKVSAIMCIVPDTQIQELHPLDKKHIITFKRSGRNVKSFLSFIANMIRNVYTLEPDIVHLHSTFSGVMGRLVLFFMYPIRRPKVVYCPHAFSFLMQGNLKYKNYFSRIERMLLPMTDAIICVSHYERNKSIEYGFPPEKLHVVYNGVPEVIGGGISEDPFPKDKVNLLFVGRFDFQKGFDVFERIMPALEKIGCHLTAVGEGVHNNGAFSKKLPATTYTGWLTAEQLKPYFEHSDVLIIPSRWEGFAMVPLEAMSYGLPVISSNCTSFPEMVVENITGYMFDFDHPEEIIGFLESNTKEDWQRMGSNGRALFLKKFTATNMIYNTKKIYSSLV</sequence>
<dbReference type="Pfam" id="PF13439">
    <property type="entry name" value="Glyco_transf_4"/>
    <property type="match status" value="1"/>
</dbReference>
<accession>A0AA93BXM4</accession>
<dbReference type="AlphaFoldDB" id="A0AA93BXM4"/>
<evidence type="ECO:0000313" key="2">
    <source>
        <dbReference type="EMBL" id="RJF58409.1"/>
    </source>
</evidence>
<dbReference type="PANTHER" id="PTHR45947">
    <property type="entry name" value="SULFOQUINOVOSYL TRANSFERASE SQD2"/>
    <property type="match status" value="1"/>
</dbReference>
<dbReference type="SUPFAM" id="SSF53756">
    <property type="entry name" value="UDP-Glycosyltransferase/glycogen phosphorylase"/>
    <property type="match status" value="1"/>
</dbReference>
<protein>
    <submittedName>
        <fullName evidence="2">Glycosyltransferase family 1 protein</fullName>
    </submittedName>
</protein>
<name>A0AA93BXM4_9GAMM</name>
<dbReference type="InterPro" id="IPR028098">
    <property type="entry name" value="Glyco_trans_4-like_N"/>
</dbReference>
<dbReference type="Proteomes" id="UP000284338">
    <property type="component" value="Unassembled WGS sequence"/>
</dbReference>
<reference evidence="2 3" key="1">
    <citation type="submission" date="2018-09" db="EMBL/GenBank/DDBJ databases">
        <title>Draft genome of a novel serratia sp. strain with antifungal activity.</title>
        <authorList>
            <person name="Dichmann S.I."/>
            <person name="Park B.P."/>
            <person name="Pathiraja D."/>
            <person name="Choi I.-G."/>
            <person name="Stougaard P."/>
            <person name="Hennessy R.C."/>
        </authorList>
    </citation>
    <scope>NUCLEOTIDE SEQUENCE [LARGE SCALE GENOMIC DNA]</scope>
    <source>
        <strain evidence="2 3">S40</strain>
    </source>
</reference>
<proteinExistence type="predicted"/>
<dbReference type="PANTHER" id="PTHR45947:SF3">
    <property type="entry name" value="SULFOQUINOVOSYL TRANSFERASE SQD2"/>
    <property type="match status" value="1"/>
</dbReference>
<organism evidence="2 3">
    <name type="scientific">Serratia inhibens</name>
    <dbReference type="NCBI Taxonomy" id="2338073"/>
    <lineage>
        <taxon>Bacteria</taxon>
        <taxon>Pseudomonadati</taxon>
        <taxon>Pseudomonadota</taxon>
        <taxon>Gammaproteobacteria</taxon>
        <taxon>Enterobacterales</taxon>
        <taxon>Yersiniaceae</taxon>
        <taxon>Serratia</taxon>
    </lineage>
</organism>
<dbReference type="EMBL" id="QYYG01000001">
    <property type="protein sequence ID" value="RJF58409.1"/>
    <property type="molecule type" value="Genomic_DNA"/>
</dbReference>
<comment type="caution">
    <text evidence="2">The sequence shown here is derived from an EMBL/GenBank/DDBJ whole genome shotgun (WGS) entry which is preliminary data.</text>
</comment>
<dbReference type="Gene3D" id="3.40.50.2000">
    <property type="entry name" value="Glycogen Phosphorylase B"/>
    <property type="match status" value="2"/>
</dbReference>
<evidence type="ECO:0000313" key="3">
    <source>
        <dbReference type="Proteomes" id="UP000284338"/>
    </source>
</evidence>
<gene>
    <name evidence="2" type="ORF">D4100_06540</name>
</gene>
<keyword evidence="3" id="KW-1185">Reference proteome</keyword>
<dbReference type="GO" id="GO:0016757">
    <property type="term" value="F:glycosyltransferase activity"/>
    <property type="evidence" value="ECO:0007669"/>
    <property type="project" value="UniProtKB-ARBA"/>
</dbReference>
<feature type="domain" description="Glycosyltransferase subfamily 4-like N-terminal" evidence="1">
    <location>
        <begin position="12"/>
        <end position="175"/>
    </location>
</feature>
<dbReference type="RefSeq" id="WP_119803646.1">
    <property type="nucleotide sequence ID" value="NZ_QYYG01000001.1"/>
</dbReference>
<dbReference type="InterPro" id="IPR050194">
    <property type="entry name" value="Glycosyltransferase_grp1"/>
</dbReference>
<dbReference type="Pfam" id="PF13692">
    <property type="entry name" value="Glyco_trans_1_4"/>
    <property type="match status" value="1"/>
</dbReference>
<evidence type="ECO:0000259" key="1">
    <source>
        <dbReference type="Pfam" id="PF13439"/>
    </source>
</evidence>
<dbReference type="CDD" id="cd03801">
    <property type="entry name" value="GT4_PimA-like"/>
    <property type="match status" value="1"/>
</dbReference>